<sequence>MIQLDNAMKQAARGVQVNVPYRMLMHDRALFDLFCSLCLNPELGMDIPALEAYGPDHFRETAETFRRAGARITLHGPFEGVDPGSADPAVRKSSERYLERLVSAVAVMQPTHVVCHTGFHPDTHTEGLSDWRKRSRRVWGETASAMDRSGARLLLENVHERSPADMASMVRGIDHLGLCLDTGHLNAYGNGDLTGWVDSLGDLTAEVHLHDNHGRADEHLAPGRGTIDFAPLVALAERRPLVITLEPHRPEDLPPALEFLVRHPGLLPR</sequence>
<reference evidence="2 3" key="1">
    <citation type="submission" date="2016-10" db="EMBL/GenBank/DDBJ databases">
        <authorList>
            <person name="de Groot N.N."/>
        </authorList>
    </citation>
    <scope>NUCLEOTIDE SEQUENCE [LARGE SCALE GENOMIC DNA]</scope>
    <source>
        <strain evidence="2 3">AA1</strain>
    </source>
</reference>
<protein>
    <submittedName>
        <fullName evidence="2">Sugar phosphate isomerase/epimerase</fullName>
    </submittedName>
</protein>
<dbReference type="InterPro" id="IPR050312">
    <property type="entry name" value="IolE/XylAMocC-like"/>
</dbReference>
<dbReference type="InterPro" id="IPR013022">
    <property type="entry name" value="Xyl_isomerase-like_TIM-brl"/>
</dbReference>
<evidence type="ECO:0000259" key="1">
    <source>
        <dbReference type="Pfam" id="PF01261"/>
    </source>
</evidence>
<dbReference type="RefSeq" id="WP_175469972.1">
    <property type="nucleotide sequence ID" value="NZ_FMUX01000018.1"/>
</dbReference>
<keyword evidence="3" id="KW-1185">Reference proteome</keyword>
<dbReference type="SUPFAM" id="SSF51658">
    <property type="entry name" value="Xylose isomerase-like"/>
    <property type="match status" value="1"/>
</dbReference>
<dbReference type="EMBL" id="FMUX01000018">
    <property type="protein sequence ID" value="SCY72759.1"/>
    <property type="molecule type" value="Genomic_DNA"/>
</dbReference>
<feature type="domain" description="Xylose isomerase-like TIM barrel" evidence="1">
    <location>
        <begin position="51"/>
        <end position="260"/>
    </location>
</feature>
<organism evidence="2 3">
    <name type="scientific">Desulfoluna spongiiphila</name>
    <dbReference type="NCBI Taxonomy" id="419481"/>
    <lineage>
        <taxon>Bacteria</taxon>
        <taxon>Pseudomonadati</taxon>
        <taxon>Thermodesulfobacteriota</taxon>
        <taxon>Desulfobacteria</taxon>
        <taxon>Desulfobacterales</taxon>
        <taxon>Desulfolunaceae</taxon>
        <taxon>Desulfoluna</taxon>
    </lineage>
</organism>
<dbReference type="STRING" id="419481.SAMN05216233_11895"/>
<evidence type="ECO:0000313" key="2">
    <source>
        <dbReference type="EMBL" id="SCY72759.1"/>
    </source>
</evidence>
<gene>
    <name evidence="2" type="ORF">SAMN05216233_11895</name>
</gene>
<evidence type="ECO:0000313" key="3">
    <source>
        <dbReference type="Proteomes" id="UP000198870"/>
    </source>
</evidence>
<name>A0A1G5IAX9_9BACT</name>
<dbReference type="PANTHER" id="PTHR12110">
    <property type="entry name" value="HYDROXYPYRUVATE ISOMERASE"/>
    <property type="match status" value="1"/>
</dbReference>
<dbReference type="PANTHER" id="PTHR12110:SF53">
    <property type="entry name" value="BLR5974 PROTEIN"/>
    <property type="match status" value="1"/>
</dbReference>
<dbReference type="GO" id="GO:0016853">
    <property type="term" value="F:isomerase activity"/>
    <property type="evidence" value="ECO:0007669"/>
    <property type="project" value="UniProtKB-KW"/>
</dbReference>
<dbReference type="Pfam" id="PF01261">
    <property type="entry name" value="AP_endonuc_2"/>
    <property type="match status" value="1"/>
</dbReference>
<accession>A0A1G5IAX9</accession>
<dbReference type="Gene3D" id="3.20.20.150">
    <property type="entry name" value="Divalent-metal-dependent TIM barrel enzymes"/>
    <property type="match status" value="1"/>
</dbReference>
<dbReference type="Proteomes" id="UP000198870">
    <property type="component" value="Unassembled WGS sequence"/>
</dbReference>
<proteinExistence type="predicted"/>
<dbReference type="AlphaFoldDB" id="A0A1G5IAX9"/>
<keyword evidence="2" id="KW-0413">Isomerase</keyword>
<dbReference type="InterPro" id="IPR036237">
    <property type="entry name" value="Xyl_isomerase-like_sf"/>
</dbReference>